<feature type="transmembrane region" description="Helical" evidence="1">
    <location>
        <begin position="230"/>
        <end position="252"/>
    </location>
</feature>
<keyword evidence="1" id="KW-1133">Transmembrane helix</keyword>
<keyword evidence="4" id="KW-1185">Reference proteome</keyword>
<evidence type="ECO:0000313" key="4">
    <source>
        <dbReference type="Proteomes" id="UP001017257"/>
    </source>
</evidence>
<gene>
    <name evidence="3" type="ORF">HPT29_013785</name>
</gene>
<keyword evidence="3" id="KW-0012">Acyltransferase</keyword>
<dbReference type="GO" id="GO:0016746">
    <property type="term" value="F:acyltransferase activity"/>
    <property type="evidence" value="ECO:0007669"/>
    <property type="project" value="UniProtKB-KW"/>
</dbReference>
<name>A0ABY5RMN5_9HYPH</name>
<feature type="transmembrane region" description="Helical" evidence="1">
    <location>
        <begin position="98"/>
        <end position="120"/>
    </location>
</feature>
<feature type="transmembrane region" description="Helical" evidence="1">
    <location>
        <begin position="206"/>
        <end position="223"/>
    </location>
</feature>
<feature type="transmembrane region" description="Helical" evidence="1">
    <location>
        <begin position="335"/>
        <end position="361"/>
    </location>
</feature>
<dbReference type="Proteomes" id="UP001017257">
    <property type="component" value="Chromosome"/>
</dbReference>
<evidence type="ECO:0000256" key="1">
    <source>
        <dbReference type="SAM" id="Phobius"/>
    </source>
</evidence>
<reference evidence="3" key="1">
    <citation type="submission" date="2022-08" db="EMBL/GenBank/DDBJ databases">
        <title>Microvirga terrae sp. nov., isolated from soil.</title>
        <authorList>
            <person name="Kim K.H."/>
            <person name="Seo Y.L."/>
            <person name="Kim J.M."/>
            <person name="Lee J.K."/>
            <person name="Han D.M."/>
            <person name="Jeon C.O."/>
        </authorList>
    </citation>
    <scope>NUCLEOTIDE SEQUENCE</scope>
    <source>
        <strain evidence="3">R24</strain>
    </source>
</reference>
<feature type="transmembrane region" description="Helical" evidence="1">
    <location>
        <begin position="12"/>
        <end position="29"/>
    </location>
</feature>
<keyword evidence="1" id="KW-0812">Transmembrane</keyword>
<dbReference type="RefSeq" id="WP_173946848.1">
    <property type="nucleotide sequence ID" value="NZ_CP102845.1"/>
</dbReference>
<dbReference type="InterPro" id="IPR002656">
    <property type="entry name" value="Acyl_transf_3_dom"/>
</dbReference>
<feature type="transmembrane region" description="Helical" evidence="1">
    <location>
        <begin position="272"/>
        <end position="290"/>
    </location>
</feature>
<organism evidence="3 4">
    <name type="scientific">Microvirga terrae</name>
    <dbReference type="NCBI Taxonomy" id="2740529"/>
    <lineage>
        <taxon>Bacteria</taxon>
        <taxon>Pseudomonadati</taxon>
        <taxon>Pseudomonadota</taxon>
        <taxon>Alphaproteobacteria</taxon>
        <taxon>Hyphomicrobiales</taxon>
        <taxon>Methylobacteriaceae</taxon>
        <taxon>Microvirga</taxon>
    </lineage>
</organism>
<protein>
    <submittedName>
        <fullName evidence="3">Acyltransferase</fullName>
    </submittedName>
</protein>
<feature type="domain" description="Acyltransferase 3" evidence="2">
    <location>
        <begin position="11"/>
        <end position="351"/>
    </location>
</feature>
<feature type="transmembrane region" description="Helical" evidence="1">
    <location>
        <begin position="156"/>
        <end position="175"/>
    </location>
</feature>
<feature type="transmembrane region" description="Helical" evidence="1">
    <location>
        <begin position="56"/>
        <end position="77"/>
    </location>
</feature>
<dbReference type="EMBL" id="CP102845">
    <property type="protein sequence ID" value="UVF17614.1"/>
    <property type="molecule type" value="Genomic_DNA"/>
</dbReference>
<sequence length="392" mass="44550">MKSPDENLREQIDILRFLLVFGLVFLHYGRFPGYDHNPWEGLVPTDHPVATFTNSYFYFLFLSSVPLLSAISGYLFFREVDHSAAFYLKRYRSRTRSVLLPMMSWNVISLVVAATVLTIYPNYGKILAYDVFHLRWQDIINALIGLTQNPANFQFWFLRDLFLTVLCSPILAFVIRRAPWTGFTVLCVVWLLNFNAWHVFHRPDVLFFFYIGAMARLLNWPVATMVTPRAGIIALVALLVLVGIRTLAPLFVPDDLPAREALLNLWSDGLRLLGVVALWGVAPLLVSTYVGRMIGKVAAIAFFLHALHWPLNQFMKAWFVRMFPDHSDFTLLINFFGSSILSVALTIVAAWVLNAVAPSVFDHLSGGRSRLWSAARNRVSRPMAEKVPQVGV</sequence>
<dbReference type="Pfam" id="PF01757">
    <property type="entry name" value="Acyl_transf_3"/>
    <property type="match status" value="1"/>
</dbReference>
<evidence type="ECO:0000313" key="3">
    <source>
        <dbReference type="EMBL" id="UVF17614.1"/>
    </source>
</evidence>
<proteinExistence type="predicted"/>
<keyword evidence="3" id="KW-0808">Transferase</keyword>
<evidence type="ECO:0000259" key="2">
    <source>
        <dbReference type="Pfam" id="PF01757"/>
    </source>
</evidence>
<keyword evidence="1" id="KW-0472">Membrane</keyword>
<accession>A0ABY5RMN5</accession>
<feature type="transmembrane region" description="Helical" evidence="1">
    <location>
        <begin position="182"/>
        <end position="200"/>
    </location>
</feature>